<accession>A0ABX3NNL3</accession>
<name>A0ABX3NNL3_9BACT</name>
<keyword evidence="1" id="KW-0732">Signal</keyword>
<organism evidence="2 3">
    <name type="scientific">Niastella koreensis</name>
    <dbReference type="NCBI Taxonomy" id="354356"/>
    <lineage>
        <taxon>Bacteria</taxon>
        <taxon>Pseudomonadati</taxon>
        <taxon>Bacteroidota</taxon>
        <taxon>Chitinophagia</taxon>
        <taxon>Chitinophagales</taxon>
        <taxon>Chitinophagaceae</taxon>
        <taxon>Niastella</taxon>
    </lineage>
</organism>
<dbReference type="Proteomes" id="UP000192277">
    <property type="component" value="Unassembled WGS sequence"/>
</dbReference>
<dbReference type="SUPFAM" id="SSF51445">
    <property type="entry name" value="(Trans)glycosidases"/>
    <property type="match status" value="1"/>
</dbReference>
<feature type="signal peptide" evidence="1">
    <location>
        <begin position="1"/>
        <end position="24"/>
    </location>
</feature>
<dbReference type="Gene3D" id="3.20.20.80">
    <property type="entry name" value="Glycosidases"/>
    <property type="match status" value="1"/>
</dbReference>
<gene>
    <name evidence="2" type="ORF">A4D02_16460</name>
</gene>
<evidence type="ECO:0000256" key="1">
    <source>
        <dbReference type="SAM" id="SignalP"/>
    </source>
</evidence>
<evidence type="ECO:0000313" key="2">
    <source>
        <dbReference type="EMBL" id="OQP40501.1"/>
    </source>
</evidence>
<keyword evidence="3" id="KW-1185">Reference proteome</keyword>
<reference evidence="2 3" key="1">
    <citation type="submission" date="2016-04" db="EMBL/GenBank/DDBJ databases">
        <authorList>
            <person name="Chen L."/>
            <person name="Zhuang W."/>
            <person name="Wang G."/>
        </authorList>
    </citation>
    <scope>NUCLEOTIDE SEQUENCE [LARGE SCALE GENOMIC DNA]</scope>
    <source>
        <strain evidence="3">GR20</strain>
    </source>
</reference>
<dbReference type="EMBL" id="LWBO01000077">
    <property type="protein sequence ID" value="OQP40501.1"/>
    <property type="molecule type" value="Genomic_DNA"/>
</dbReference>
<protein>
    <submittedName>
        <fullName evidence="2">1,4-beta-xylanase</fullName>
    </submittedName>
</protein>
<proteinExistence type="predicted"/>
<dbReference type="InterPro" id="IPR017853">
    <property type="entry name" value="GH"/>
</dbReference>
<evidence type="ECO:0000313" key="3">
    <source>
        <dbReference type="Proteomes" id="UP000192277"/>
    </source>
</evidence>
<feature type="chain" id="PRO_5046090355" evidence="1">
    <location>
        <begin position="25"/>
        <end position="390"/>
    </location>
</feature>
<sequence length="390" mass="44462">MIRRKNYLAFITTVLLVAIMTACGGPASSPEKEKVAATDSTATRTTWSAQQATSWFASQPWFVGANFLPSTAMNQLEMWQKETFDTATIDKEFGWAESLGMNIMRVFLHNLVWQNDSSGFYDRMNTLLQIADKHHIKIMFTIFDSVWDPFPKAGTQHAPVPFVHNSGWVQSPGENILKDSTQYPMLEKYVKAVVGHFASDSRIIMWDVWNEPDNTNDPAYIKVEIPNKAAVVLPLLKKTFAWARAANPTQPLTSGIWAGNWAADSTLKPMEKVQLEESDVLSFHCYDDSARLEQKINQLQRYGKPLFCTEYMARPTKSTFQNCLPIGKKHKVAMINWGFVNGKSQTIFPWDSWKKAYHSEPPLWFHDIFRKDGTPYKAEEVAFIKQETGK</sequence>
<dbReference type="PROSITE" id="PS51257">
    <property type="entry name" value="PROKAR_LIPOPROTEIN"/>
    <property type="match status" value="1"/>
</dbReference>
<comment type="caution">
    <text evidence="2">The sequence shown here is derived from an EMBL/GenBank/DDBJ whole genome shotgun (WGS) entry which is preliminary data.</text>
</comment>
<dbReference type="RefSeq" id="WP_014217590.1">
    <property type="nucleotide sequence ID" value="NZ_LWBO01000077.1"/>
</dbReference>